<proteinExistence type="predicted"/>
<accession>A0ABR1CQ38</accession>
<comment type="caution">
    <text evidence="2">The sequence shown here is derived from an EMBL/GenBank/DDBJ whole genome shotgun (WGS) entry which is preliminary data.</text>
</comment>
<dbReference type="Proteomes" id="UP001303046">
    <property type="component" value="Unassembled WGS sequence"/>
</dbReference>
<evidence type="ECO:0000256" key="1">
    <source>
        <dbReference type="SAM" id="MobiDB-lite"/>
    </source>
</evidence>
<reference evidence="2 3" key="1">
    <citation type="submission" date="2023-08" db="EMBL/GenBank/DDBJ databases">
        <title>A Necator americanus chromosomal reference genome.</title>
        <authorList>
            <person name="Ilik V."/>
            <person name="Petrzelkova K.J."/>
            <person name="Pardy F."/>
            <person name="Fuh T."/>
            <person name="Niatou-Singa F.S."/>
            <person name="Gouil Q."/>
            <person name="Baker L."/>
            <person name="Ritchie M.E."/>
            <person name="Jex A.R."/>
            <person name="Gazzola D."/>
            <person name="Li H."/>
            <person name="Toshio Fujiwara R."/>
            <person name="Zhan B."/>
            <person name="Aroian R.V."/>
            <person name="Pafco B."/>
            <person name="Schwarz E.M."/>
        </authorList>
    </citation>
    <scope>NUCLEOTIDE SEQUENCE [LARGE SCALE GENOMIC DNA]</scope>
    <source>
        <strain evidence="2 3">Aroian</strain>
        <tissue evidence="2">Whole animal</tissue>
    </source>
</reference>
<protein>
    <submittedName>
        <fullName evidence="2">Uncharacterized protein</fullName>
    </submittedName>
</protein>
<gene>
    <name evidence="2" type="primary">Necator_chrIII.g9496</name>
    <name evidence="2" type="ORF">RB195_008731</name>
</gene>
<feature type="compositionally biased region" description="Pro residues" evidence="1">
    <location>
        <begin position="36"/>
        <end position="50"/>
    </location>
</feature>
<evidence type="ECO:0000313" key="3">
    <source>
        <dbReference type="Proteomes" id="UP001303046"/>
    </source>
</evidence>
<sequence length="78" mass="8570">MQTDPRPFIVVAVVTESVELTTDTHNVPPVAVQRLPPRPPPRPPPPPPAPSVLMDTQNGDKCLFQSMICVKIKSADRF</sequence>
<feature type="region of interest" description="Disordered" evidence="1">
    <location>
        <begin position="24"/>
        <end position="56"/>
    </location>
</feature>
<name>A0ABR1CQ38_NECAM</name>
<organism evidence="2 3">
    <name type="scientific">Necator americanus</name>
    <name type="common">Human hookworm</name>
    <dbReference type="NCBI Taxonomy" id="51031"/>
    <lineage>
        <taxon>Eukaryota</taxon>
        <taxon>Metazoa</taxon>
        <taxon>Ecdysozoa</taxon>
        <taxon>Nematoda</taxon>
        <taxon>Chromadorea</taxon>
        <taxon>Rhabditida</taxon>
        <taxon>Rhabditina</taxon>
        <taxon>Rhabditomorpha</taxon>
        <taxon>Strongyloidea</taxon>
        <taxon>Ancylostomatidae</taxon>
        <taxon>Bunostominae</taxon>
        <taxon>Necator</taxon>
    </lineage>
</organism>
<dbReference type="EMBL" id="JAVFWL010000003">
    <property type="protein sequence ID" value="KAK6740439.1"/>
    <property type="molecule type" value="Genomic_DNA"/>
</dbReference>
<evidence type="ECO:0000313" key="2">
    <source>
        <dbReference type="EMBL" id="KAK6740439.1"/>
    </source>
</evidence>
<keyword evidence="3" id="KW-1185">Reference proteome</keyword>